<feature type="domain" description="DUF3752" evidence="2">
    <location>
        <begin position="142"/>
        <end position="288"/>
    </location>
</feature>
<dbReference type="OrthoDB" id="73491at2759"/>
<proteinExistence type="predicted"/>
<accession>A0A015JRI6</accession>
<feature type="region of interest" description="Disordered" evidence="1">
    <location>
        <begin position="116"/>
        <end position="210"/>
    </location>
</feature>
<dbReference type="PANTHER" id="PTHR46370:SF1">
    <property type="entry name" value="GPALPP MOTIFS-CONTAINING PROTEIN 1"/>
    <property type="match status" value="1"/>
</dbReference>
<dbReference type="AlphaFoldDB" id="A0A015JRI6"/>
<feature type="compositionally biased region" description="Basic and acidic residues" evidence="1">
    <location>
        <begin position="31"/>
        <end position="41"/>
    </location>
</feature>
<feature type="compositionally biased region" description="Basic and acidic residues" evidence="1">
    <location>
        <begin position="116"/>
        <end position="134"/>
    </location>
</feature>
<evidence type="ECO:0000313" key="4">
    <source>
        <dbReference type="Proteomes" id="UP000022910"/>
    </source>
</evidence>
<reference evidence="3 4" key="1">
    <citation type="submission" date="2014-02" db="EMBL/GenBank/DDBJ databases">
        <title>Single nucleus genome sequencing reveals high similarity among nuclei of an endomycorrhizal fungus.</title>
        <authorList>
            <person name="Lin K."/>
            <person name="Geurts R."/>
            <person name="Zhang Z."/>
            <person name="Limpens E."/>
            <person name="Saunders D.G."/>
            <person name="Mu D."/>
            <person name="Pang E."/>
            <person name="Cao H."/>
            <person name="Cha H."/>
            <person name="Lin T."/>
            <person name="Zhou Q."/>
            <person name="Shang Y."/>
            <person name="Li Y."/>
            <person name="Ivanov S."/>
            <person name="Sharma T."/>
            <person name="Velzen R.V."/>
            <person name="Ruijter N.D."/>
            <person name="Aanen D.K."/>
            <person name="Win J."/>
            <person name="Kamoun S."/>
            <person name="Bisseling T."/>
            <person name="Huang S."/>
        </authorList>
    </citation>
    <scope>NUCLEOTIDE SEQUENCE [LARGE SCALE GENOMIC DNA]</scope>
    <source>
        <strain evidence="4">DAOM197198w</strain>
    </source>
</reference>
<dbReference type="EMBL" id="JEMT01015761">
    <property type="protein sequence ID" value="EXX72142.1"/>
    <property type="molecule type" value="Genomic_DNA"/>
</dbReference>
<evidence type="ECO:0000256" key="1">
    <source>
        <dbReference type="SAM" id="MobiDB-lite"/>
    </source>
</evidence>
<dbReference type="InterPro" id="IPR022226">
    <property type="entry name" value="DUF3752"/>
</dbReference>
<dbReference type="Pfam" id="PF12572">
    <property type="entry name" value="DUF3752"/>
    <property type="match status" value="1"/>
</dbReference>
<dbReference type="HOGENOM" id="CLU_067132_0_1_1"/>
<dbReference type="STRING" id="1432141.A0A015JRI6"/>
<dbReference type="PANTHER" id="PTHR46370">
    <property type="entry name" value="GPALPP MOTIFS-CONTAINING PROTEIN 1"/>
    <property type="match status" value="1"/>
</dbReference>
<evidence type="ECO:0000313" key="3">
    <source>
        <dbReference type="EMBL" id="EXX72142.1"/>
    </source>
</evidence>
<gene>
    <name evidence="3" type="ORF">RirG_072130</name>
</gene>
<feature type="compositionally biased region" description="Polar residues" evidence="1">
    <location>
        <begin position="166"/>
        <end position="176"/>
    </location>
</feature>
<dbReference type="Proteomes" id="UP000022910">
    <property type="component" value="Unassembled WGS sequence"/>
</dbReference>
<dbReference type="InterPro" id="IPR046331">
    <property type="entry name" value="GPAM1-like"/>
</dbReference>
<dbReference type="OMA" id="NKAADFG"/>
<organism evidence="3 4">
    <name type="scientific">Rhizophagus irregularis (strain DAOM 197198w)</name>
    <name type="common">Glomus intraradices</name>
    <dbReference type="NCBI Taxonomy" id="1432141"/>
    <lineage>
        <taxon>Eukaryota</taxon>
        <taxon>Fungi</taxon>
        <taxon>Fungi incertae sedis</taxon>
        <taxon>Mucoromycota</taxon>
        <taxon>Glomeromycotina</taxon>
        <taxon>Glomeromycetes</taxon>
        <taxon>Glomerales</taxon>
        <taxon>Glomeraceae</taxon>
        <taxon>Rhizophagus</taxon>
    </lineage>
</organism>
<name>A0A015JRI6_RHIIW</name>
<protein>
    <recommendedName>
        <fullName evidence="2">DUF3752 domain-containing protein</fullName>
    </recommendedName>
</protein>
<sequence>MSEEIGPQIPAHLRNEERASVPEIGPQLCDSIERSSKHDSEVSEDTPIDPMLPQGRALPNYKKRVIGPAVMPPPGYSHQEEKEEEDIIGPILPKGFKEGSDDSNLQKTIQEFEERAEKMRKALEPNDQGDKPLQRGEWMLVPPETKFLGETPTNMRSRQFKKKTQDPSNSDNSLWTETPAEREERLKKQATSNQKRKHAKDEDDEPIKYTRIDLETAEKVKEYNELYRPKSLLETHSENYVKSRKWQDDDASKRSFDREKDVLGTRRMDSRKRKEFLDNAKGLGSKFGHGKHGSFL</sequence>
<feature type="region of interest" description="Disordered" evidence="1">
    <location>
        <begin position="240"/>
        <end position="268"/>
    </location>
</feature>
<feature type="region of interest" description="Disordered" evidence="1">
    <location>
        <begin position="65"/>
        <end position="84"/>
    </location>
</feature>
<evidence type="ECO:0000259" key="2">
    <source>
        <dbReference type="Pfam" id="PF12572"/>
    </source>
</evidence>
<feature type="region of interest" description="Disordered" evidence="1">
    <location>
        <begin position="1"/>
        <end position="57"/>
    </location>
</feature>
<comment type="caution">
    <text evidence="3">The sequence shown here is derived from an EMBL/GenBank/DDBJ whole genome shotgun (WGS) entry which is preliminary data.</text>
</comment>
<keyword evidence="4" id="KW-1185">Reference proteome</keyword>